<sequence>MSAPTQAPWMALAWARLQARGRRSVKRLRRPGWMQRLQQTNLHSREPVVAPGGPVVSLTTYGPRLQEVHLTLESIAAGRLKPSRLTLWVGHETLAAGLPAALQRLQARGLEVHAGADWGPHTKYFPLVTSLRGCERPAVTADDDQLYPADWLQALWQAHLAQPGLVHCHRAHRIGLEAQGGLRPYRQWGECHSTAPSPLHFATGVSGVLYPVAVLQALRAQGEAFTACCPRADDIWLNVVALRCGAGVRQLAVLPRAYYELPGTRAQGLAQHNVGEGGNDLQLARTYGPQDLAVLRQAAGLS</sequence>
<proteinExistence type="predicted"/>
<dbReference type="RefSeq" id="WP_163456011.1">
    <property type="nucleotide sequence ID" value="NZ_JAAGOH010000002.1"/>
</dbReference>
<accession>A0A7C9TIX5</accession>
<dbReference type="EMBL" id="JAAGOH010000002">
    <property type="protein sequence ID" value="NDY90165.1"/>
    <property type="molecule type" value="Genomic_DNA"/>
</dbReference>
<protein>
    <submittedName>
        <fullName evidence="1">Glycosyltransferase family 2 protein</fullName>
    </submittedName>
</protein>
<gene>
    <name evidence="1" type="ORF">G3A44_03045</name>
</gene>
<evidence type="ECO:0000313" key="2">
    <source>
        <dbReference type="Proteomes" id="UP000484255"/>
    </source>
</evidence>
<name>A0A7C9TIX5_9BURK</name>
<comment type="caution">
    <text evidence="1">The sequence shown here is derived from an EMBL/GenBank/DDBJ whole genome shotgun (WGS) entry which is preliminary data.</text>
</comment>
<keyword evidence="1" id="KW-0808">Transferase</keyword>
<dbReference type="AlphaFoldDB" id="A0A7C9TIX5"/>
<keyword evidence="2" id="KW-1185">Reference proteome</keyword>
<dbReference type="Proteomes" id="UP000484255">
    <property type="component" value="Unassembled WGS sequence"/>
</dbReference>
<organism evidence="1 2">
    <name type="scientific">Ideonella livida</name>
    <dbReference type="NCBI Taxonomy" id="2707176"/>
    <lineage>
        <taxon>Bacteria</taxon>
        <taxon>Pseudomonadati</taxon>
        <taxon>Pseudomonadota</taxon>
        <taxon>Betaproteobacteria</taxon>
        <taxon>Burkholderiales</taxon>
        <taxon>Sphaerotilaceae</taxon>
        <taxon>Ideonella</taxon>
    </lineage>
</organism>
<reference evidence="1 2" key="1">
    <citation type="submission" date="2020-02" db="EMBL/GenBank/DDBJ databases">
        <title>Ideonella bacterium strain TBM-1.</title>
        <authorList>
            <person name="Chen W.-M."/>
        </authorList>
    </citation>
    <scope>NUCLEOTIDE SEQUENCE [LARGE SCALE GENOMIC DNA]</scope>
    <source>
        <strain evidence="1 2">TBM-1</strain>
    </source>
</reference>
<evidence type="ECO:0000313" key="1">
    <source>
        <dbReference type="EMBL" id="NDY90165.1"/>
    </source>
</evidence>
<dbReference type="GO" id="GO:0016740">
    <property type="term" value="F:transferase activity"/>
    <property type="evidence" value="ECO:0007669"/>
    <property type="project" value="UniProtKB-KW"/>
</dbReference>